<dbReference type="InterPro" id="IPR036439">
    <property type="entry name" value="Dockerin_dom_sf"/>
</dbReference>
<evidence type="ECO:0000256" key="1">
    <source>
        <dbReference type="SAM" id="SignalP"/>
    </source>
</evidence>
<dbReference type="AlphaFoldDB" id="A0A5C6AC91"/>
<dbReference type="RefSeq" id="WP_146444557.1">
    <property type="nucleotide sequence ID" value="NZ_SJPR01000002.1"/>
</dbReference>
<dbReference type="NCBIfam" id="TIGR02595">
    <property type="entry name" value="PEP_CTERM"/>
    <property type="match status" value="1"/>
</dbReference>
<dbReference type="Gene3D" id="1.10.1330.10">
    <property type="entry name" value="Dockerin domain"/>
    <property type="match status" value="1"/>
</dbReference>
<comment type="caution">
    <text evidence="3">The sequence shown here is derived from an EMBL/GenBank/DDBJ whole genome shotgun (WGS) entry which is preliminary data.</text>
</comment>
<sequence precursor="true">MKNSRLFRVILSRVAAATVVGVFSLGSGAAAQETLYADSFSGTGPLNGVLVESGGLQNGSVAWGASSAFNADGTINGADEGGAYLPFQPLVNSVYTLSMNVTNTTDRWIALGFTRDAIGAPGASDLNDRMSNETEGIAWMLYRNNGAANAVESFAGLRTLGGLALDTTGLDFNANNELEIQIDTTGDGSSFTADWRINGASLRNEVVNIPVTDINFVGLSFDNATTGVPTFDNFLLTGPLTLFGDVDGDGDVDGVDFGFIRDNLFLAGALRTQGDLTGDGTVDFADYRQWKDAAGPALASQFTFSVPEPASVLLMVLVGLGSVGGSRRRA</sequence>
<evidence type="ECO:0000313" key="3">
    <source>
        <dbReference type="EMBL" id="TWT97634.1"/>
    </source>
</evidence>
<name>A0A5C6AC91_9BACT</name>
<gene>
    <name evidence="3" type="ORF">Pla108_17860</name>
</gene>
<keyword evidence="4" id="KW-1185">Reference proteome</keyword>
<feature type="signal peptide" evidence="1">
    <location>
        <begin position="1"/>
        <end position="31"/>
    </location>
</feature>
<keyword evidence="1" id="KW-0732">Signal</keyword>
<organism evidence="3 4">
    <name type="scientific">Botrimarina colliarenosi</name>
    <dbReference type="NCBI Taxonomy" id="2528001"/>
    <lineage>
        <taxon>Bacteria</taxon>
        <taxon>Pseudomonadati</taxon>
        <taxon>Planctomycetota</taxon>
        <taxon>Planctomycetia</taxon>
        <taxon>Pirellulales</taxon>
        <taxon>Lacipirellulaceae</taxon>
        <taxon>Botrimarina</taxon>
    </lineage>
</organism>
<dbReference type="Proteomes" id="UP000317421">
    <property type="component" value="Unassembled WGS sequence"/>
</dbReference>
<dbReference type="GO" id="GO:0000272">
    <property type="term" value="P:polysaccharide catabolic process"/>
    <property type="evidence" value="ECO:0007669"/>
    <property type="project" value="InterPro"/>
</dbReference>
<dbReference type="EMBL" id="SJPR01000002">
    <property type="protein sequence ID" value="TWT97634.1"/>
    <property type="molecule type" value="Genomic_DNA"/>
</dbReference>
<reference evidence="3 4" key="1">
    <citation type="submission" date="2019-02" db="EMBL/GenBank/DDBJ databases">
        <title>Deep-cultivation of Planctomycetes and their phenomic and genomic characterization uncovers novel biology.</title>
        <authorList>
            <person name="Wiegand S."/>
            <person name="Jogler M."/>
            <person name="Boedeker C."/>
            <person name="Pinto D."/>
            <person name="Vollmers J."/>
            <person name="Rivas-Marin E."/>
            <person name="Kohn T."/>
            <person name="Peeters S.H."/>
            <person name="Heuer A."/>
            <person name="Rast P."/>
            <person name="Oberbeckmann S."/>
            <person name="Bunk B."/>
            <person name="Jeske O."/>
            <person name="Meyerdierks A."/>
            <person name="Storesund J.E."/>
            <person name="Kallscheuer N."/>
            <person name="Luecker S."/>
            <person name="Lage O.M."/>
            <person name="Pohl T."/>
            <person name="Merkel B.J."/>
            <person name="Hornburger P."/>
            <person name="Mueller R.-W."/>
            <person name="Bruemmer F."/>
            <person name="Labrenz M."/>
            <person name="Spormann A.M."/>
            <person name="Op Den Camp H."/>
            <person name="Overmann J."/>
            <person name="Amann R."/>
            <person name="Jetten M.S.M."/>
            <person name="Mascher T."/>
            <person name="Medema M.H."/>
            <person name="Devos D.P."/>
            <person name="Kaster A.-K."/>
            <person name="Ovreas L."/>
            <person name="Rohde M."/>
            <person name="Galperin M.Y."/>
            <person name="Jogler C."/>
        </authorList>
    </citation>
    <scope>NUCLEOTIDE SEQUENCE [LARGE SCALE GENOMIC DNA]</scope>
    <source>
        <strain evidence="3 4">Pla108</strain>
    </source>
</reference>
<dbReference type="Pfam" id="PF07589">
    <property type="entry name" value="PEP-CTERM"/>
    <property type="match status" value="1"/>
</dbReference>
<dbReference type="InterPro" id="IPR013424">
    <property type="entry name" value="Ice-binding_C"/>
</dbReference>
<protein>
    <recommendedName>
        <fullName evidence="2">Ice-binding protein C-terminal domain-containing protein</fullName>
    </recommendedName>
</protein>
<accession>A0A5C6AC91</accession>
<evidence type="ECO:0000313" key="4">
    <source>
        <dbReference type="Proteomes" id="UP000317421"/>
    </source>
</evidence>
<proteinExistence type="predicted"/>
<feature type="domain" description="Ice-binding protein C-terminal" evidence="2">
    <location>
        <begin position="305"/>
        <end position="329"/>
    </location>
</feature>
<evidence type="ECO:0000259" key="2">
    <source>
        <dbReference type="Pfam" id="PF07589"/>
    </source>
</evidence>
<feature type="chain" id="PRO_5023123867" description="Ice-binding protein C-terminal domain-containing protein" evidence="1">
    <location>
        <begin position="32"/>
        <end position="330"/>
    </location>
</feature>
<dbReference type="OrthoDB" id="8660908at2"/>